<dbReference type="InterPro" id="IPR001172">
    <property type="entry name" value="FliN_T3SS_HrcQb"/>
</dbReference>
<comment type="caution">
    <text evidence="3">The sequence shown here is derived from an EMBL/GenBank/DDBJ whole genome shotgun (WGS) entry which is preliminary data.</text>
</comment>
<dbReference type="Gene3D" id="2.30.330.10">
    <property type="entry name" value="SpoA-like"/>
    <property type="match status" value="1"/>
</dbReference>
<accession>A0ABU1NGE6</accession>
<dbReference type="Proteomes" id="UP001184230">
    <property type="component" value="Unassembled WGS sequence"/>
</dbReference>
<dbReference type="RefSeq" id="WP_309902427.1">
    <property type="nucleotide sequence ID" value="NZ_JAVDRF010000005.1"/>
</dbReference>
<evidence type="ECO:0000313" key="4">
    <source>
        <dbReference type="Proteomes" id="UP001184230"/>
    </source>
</evidence>
<dbReference type="EMBL" id="JAVDRF010000005">
    <property type="protein sequence ID" value="MDR6536941.1"/>
    <property type="molecule type" value="Genomic_DNA"/>
</dbReference>
<dbReference type="InterPro" id="IPR001543">
    <property type="entry name" value="FliN-like_C"/>
</dbReference>
<dbReference type="InterPro" id="IPR036429">
    <property type="entry name" value="SpoA-like_sf"/>
</dbReference>
<evidence type="ECO:0000256" key="1">
    <source>
        <dbReference type="ARBA" id="ARBA00009226"/>
    </source>
</evidence>
<comment type="similarity">
    <text evidence="1">Belongs to the FliN/MopA/SpaO family.</text>
</comment>
<gene>
    <name evidence="3" type="ORF">J2739_002714</name>
</gene>
<keyword evidence="4" id="KW-1185">Reference proteome</keyword>
<proteinExistence type="inferred from homology"/>
<dbReference type="InterPro" id="IPR013385">
    <property type="entry name" value="T3SS_SpaO/YscQ/SpaO"/>
</dbReference>
<evidence type="ECO:0000259" key="2">
    <source>
        <dbReference type="Pfam" id="PF01052"/>
    </source>
</evidence>
<organism evidence="3 4">
    <name type="scientific">Variovorax soli</name>
    <dbReference type="NCBI Taxonomy" id="376815"/>
    <lineage>
        <taxon>Bacteria</taxon>
        <taxon>Pseudomonadati</taxon>
        <taxon>Pseudomonadota</taxon>
        <taxon>Betaproteobacteria</taxon>
        <taxon>Burkholderiales</taxon>
        <taxon>Comamonadaceae</taxon>
        <taxon>Variovorax</taxon>
    </lineage>
</organism>
<dbReference type="PRINTS" id="PR00956">
    <property type="entry name" value="FLGMOTORFLIN"/>
</dbReference>
<protein>
    <submittedName>
        <fullName evidence="3">Type III secretion protein Q</fullName>
    </submittedName>
</protein>
<dbReference type="NCBIfam" id="TIGR02551">
    <property type="entry name" value="SpaO_YscQ"/>
    <property type="match status" value="1"/>
</dbReference>
<dbReference type="PANTHER" id="PTHR30034:SF6">
    <property type="entry name" value="YOP PROTEINS TRANSLOCATION PROTEIN Q"/>
    <property type="match status" value="1"/>
</dbReference>
<dbReference type="Pfam" id="PF01052">
    <property type="entry name" value="FliMN_C"/>
    <property type="match status" value="1"/>
</dbReference>
<name>A0ABU1NGE6_9BURK</name>
<dbReference type="SUPFAM" id="SSF101801">
    <property type="entry name" value="Surface presentation of antigens (SPOA)"/>
    <property type="match status" value="1"/>
</dbReference>
<sequence length="344" mass="37534">MSDALVAGHRPLKLPAIARDTLSARNVLCRRRRAVRAAWGGQEWSFGLRPHRPDTADPAWYVECDWGGARLFVALSEFAAQQLSAGLLDLNAAAAWPPELVLACIEDALGDLSASMELATRKHVQMLDVTRHAPPADHLERCAWQAWAGSVQVDGELWLDASAMRYLAAALREHPLEPDDSAWQGLRVRANLLVGWVDLSHDAIAQLSRRDVIVLDESLISNNNHVVLQLGPGIGLRCELQGQQLQVIQGVHEIMFEPDDADQAAAGILDGVPIRLTFDLGDREIALAELRTLQPGYLFNLGRDPRGSVNIRANGRLVGEGELVDIEGRIGVCVLRLGAEVPAP</sequence>
<dbReference type="PANTHER" id="PTHR30034">
    <property type="entry name" value="FLAGELLAR MOTOR SWITCH PROTEIN FLIM"/>
    <property type="match status" value="1"/>
</dbReference>
<evidence type="ECO:0000313" key="3">
    <source>
        <dbReference type="EMBL" id="MDR6536941.1"/>
    </source>
</evidence>
<feature type="domain" description="Flagellar motor switch protein FliN-like C-terminal" evidence="2">
    <location>
        <begin position="269"/>
        <end position="336"/>
    </location>
</feature>
<reference evidence="3 4" key="1">
    <citation type="submission" date="2023-07" db="EMBL/GenBank/DDBJ databases">
        <title>Sorghum-associated microbial communities from plants grown in Nebraska, USA.</title>
        <authorList>
            <person name="Schachtman D."/>
        </authorList>
    </citation>
    <scope>NUCLEOTIDE SEQUENCE [LARGE SCALE GENOMIC DNA]</scope>
    <source>
        <strain evidence="3 4">DS1781</strain>
    </source>
</reference>